<reference evidence="1 2" key="1">
    <citation type="submission" date="2021-11" db="EMBL/GenBank/DDBJ databases">
        <authorList>
            <person name="Huq M.A."/>
        </authorList>
    </citation>
    <scope>NUCLEOTIDE SEQUENCE [LARGE SCALE GENOMIC DNA]</scope>
    <source>
        <strain evidence="1 2">MAHUQ-52</strain>
    </source>
</reference>
<evidence type="ECO:0000313" key="2">
    <source>
        <dbReference type="Proteomes" id="UP001198701"/>
    </source>
</evidence>
<organism evidence="1 2">
    <name type="scientific">Massilia agrisoli</name>
    <dbReference type="NCBI Taxonomy" id="2892444"/>
    <lineage>
        <taxon>Bacteria</taxon>
        <taxon>Pseudomonadati</taxon>
        <taxon>Pseudomonadota</taxon>
        <taxon>Betaproteobacteria</taxon>
        <taxon>Burkholderiales</taxon>
        <taxon>Oxalobacteraceae</taxon>
        <taxon>Telluria group</taxon>
        <taxon>Massilia</taxon>
    </lineage>
</organism>
<dbReference type="RefSeq" id="WP_229431461.1">
    <property type="nucleotide sequence ID" value="NZ_JAJHPV010000009.1"/>
</dbReference>
<sequence length="297" mass="34308">MTEPKRDRLLIPDNKIIVVLDTAPVRGLAYATETPPWVDTFTRMAQQNYSFSLADGALSELLAQRQRNALSPADCQRVLERLQSFLNLQVPVLLGKKDLLGMLQVNEEPWSEDECRAVSLTGWKLLMRCAHPNDQQPSPEWALEEEREDWKGLFAGWQKILDNINVEDPADPIDVNELTPMLLDGMERGQDKWNSLVPPMSVRMHLQNRYHWRQFVRMQQKKGAYNPNSPKKRNDGIDADLYRYLVLPALIITEDNGFLTKLADIQSFQKSWLYTPQQLADEWIQGNEPAPNWPERT</sequence>
<keyword evidence="2" id="KW-1185">Reference proteome</keyword>
<protein>
    <submittedName>
        <fullName evidence="1">Uncharacterized protein</fullName>
    </submittedName>
</protein>
<evidence type="ECO:0000313" key="1">
    <source>
        <dbReference type="EMBL" id="MCC6070544.1"/>
    </source>
</evidence>
<dbReference type="Proteomes" id="UP001198701">
    <property type="component" value="Unassembled WGS sequence"/>
</dbReference>
<dbReference type="EMBL" id="JAJHPV010000009">
    <property type="protein sequence ID" value="MCC6070544.1"/>
    <property type="molecule type" value="Genomic_DNA"/>
</dbReference>
<comment type="caution">
    <text evidence="1">The sequence shown here is derived from an EMBL/GenBank/DDBJ whole genome shotgun (WGS) entry which is preliminary data.</text>
</comment>
<accession>A0ABS8IPM8</accession>
<gene>
    <name evidence="1" type="ORF">LMJ30_06165</name>
</gene>
<name>A0ABS8IPM8_9BURK</name>
<proteinExistence type="predicted"/>